<comment type="caution">
    <text evidence="8">The sequence shown here is derived from an EMBL/GenBank/DDBJ whole genome shotgun (WGS) entry which is preliminary data.</text>
</comment>
<comment type="similarity">
    <text evidence="2">Belongs to the oxygen-dependent FAD-linked oxidoreductase family.</text>
</comment>
<name>A0ABP5GN11_9ACTN</name>
<dbReference type="InterPro" id="IPR006094">
    <property type="entry name" value="Oxid_FAD_bind_N"/>
</dbReference>
<dbReference type="PANTHER" id="PTHR42973:SF39">
    <property type="entry name" value="FAD-BINDING PCMH-TYPE DOMAIN-CONTAINING PROTEIN"/>
    <property type="match status" value="1"/>
</dbReference>
<dbReference type="InterPro" id="IPR006093">
    <property type="entry name" value="Oxy_OxRdtase_FAD_BS"/>
</dbReference>
<dbReference type="PROSITE" id="PS00862">
    <property type="entry name" value="OX2_COVAL_FAD"/>
    <property type="match status" value="1"/>
</dbReference>
<dbReference type="SUPFAM" id="SSF56176">
    <property type="entry name" value="FAD-binding/transporter-associated domain-like"/>
    <property type="match status" value="1"/>
</dbReference>
<gene>
    <name evidence="8" type="ORF">GCM10009839_68870</name>
</gene>
<evidence type="ECO:0000256" key="3">
    <source>
        <dbReference type="ARBA" id="ARBA00022630"/>
    </source>
</evidence>
<dbReference type="InterPro" id="IPR016166">
    <property type="entry name" value="FAD-bd_PCMH"/>
</dbReference>
<dbReference type="PANTHER" id="PTHR42973">
    <property type="entry name" value="BINDING OXIDOREDUCTASE, PUTATIVE (AFU_ORTHOLOGUE AFUA_1G17690)-RELATED"/>
    <property type="match status" value="1"/>
</dbReference>
<dbReference type="EMBL" id="BAAAQN010000052">
    <property type="protein sequence ID" value="GAA2051871.1"/>
    <property type="molecule type" value="Genomic_DNA"/>
</dbReference>
<dbReference type="Gene3D" id="3.40.462.20">
    <property type="match status" value="1"/>
</dbReference>
<dbReference type="InterPro" id="IPR016169">
    <property type="entry name" value="FAD-bd_PCMH_sub2"/>
</dbReference>
<evidence type="ECO:0000313" key="9">
    <source>
        <dbReference type="Proteomes" id="UP001500751"/>
    </source>
</evidence>
<dbReference type="InterPro" id="IPR012951">
    <property type="entry name" value="BBE"/>
</dbReference>
<comment type="cofactor">
    <cofactor evidence="1">
        <name>FAD</name>
        <dbReference type="ChEBI" id="CHEBI:57692"/>
    </cofactor>
</comment>
<dbReference type="Proteomes" id="UP001500751">
    <property type="component" value="Unassembled WGS sequence"/>
</dbReference>
<dbReference type="InterPro" id="IPR036318">
    <property type="entry name" value="FAD-bd_PCMH-like_sf"/>
</dbReference>
<reference evidence="9" key="1">
    <citation type="journal article" date="2019" name="Int. J. Syst. Evol. Microbiol.">
        <title>The Global Catalogue of Microorganisms (GCM) 10K type strain sequencing project: providing services to taxonomists for standard genome sequencing and annotation.</title>
        <authorList>
            <consortium name="The Broad Institute Genomics Platform"/>
            <consortium name="The Broad Institute Genome Sequencing Center for Infectious Disease"/>
            <person name="Wu L."/>
            <person name="Ma J."/>
        </authorList>
    </citation>
    <scope>NUCLEOTIDE SEQUENCE [LARGE SCALE GENOMIC DNA]</scope>
    <source>
        <strain evidence="9">JCM 16014</strain>
    </source>
</reference>
<feature type="compositionally biased region" description="Low complexity" evidence="6">
    <location>
        <begin position="50"/>
        <end position="60"/>
    </location>
</feature>
<dbReference type="PROSITE" id="PS51387">
    <property type="entry name" value="FAD_PCMH"/>
    <property type="match status" value="1"/>
</dbReference>
<protein>
    <submittedName>
        <fullName evidence="8">FAD-binding oxidoreductase</fullName>
    </submittedName>
</protein>
<keyword evidence="5" id="KW-0560">Oxidoreductase</keyword>
<organism evidence="8 9">
    <name type="scientific">Catenulispora yoronensis</name>
    <dbReference type="NCBI Taxonomy" id="450799"/>
    <lineage>
        <taxon>Bacteria</taxon>
        <taxon>Bacillati</taxon>
        <taxon>Actinomycetota</taxon>
        <taxon>Actinomycetes</taxon>
        <taxon>Catenulisporales</taxon>
        <taxon>Catenulisporaceae</taxon>
        <taxon>Catenulispora</taxon>
    </lineage>
</organism>
<proteinExistence type="inferred from homology"/>
<feature type="region of interest" description="Disordered" evidence="6">
    <location>
        <begin position="50"/>
        <end position="74"/>
    </location>
</feature>
<feature type="domain" description="FAD-binding PCMH-type" evidence="7">
    <location>
        <begin position="92"/>
        <end position="272"/>
    </location>
</feature>
<evidence type="ECO:0000256" key="6">
    <source>
        <dbReference type="SAM" id="MobiDB-lite"/>
    </source>
</evidence>
<dbReference type="InterPro" id="IPR006311">
    <property type="entry name" value="TAT_signal"/>
</dbReference>
<evidence type="ECO:0000313" key="8">
    <source>
        <dbReference type="EMBL" id="GAA2051871.1"/>
    </source>
</evidence>
<evidence type="ECO:0000256" key="2">
    <source>
        <dbReference type="ARBA" id="ARBA00005466"/>
    </source>
</evidence>
<keyword evidence="3" id="KW-0285">Flavoprotein</keyword>
<dbReference type="Pfam" id="PF08031">
    <property type="entry name" value="BBE"/>
    <property type="match status" value="1"/>
</dbReference>
<dbReference type="InterPro" id="IPR050416">
    <property type="entry name" value="FAD-linked_Oxidoreductase"/>
</dbReference>
<evidence type="ECO:0000256" key="4">
    <source>
        <dbReference type="ARBA" id="ARBA00022827"/>
    </source>
</evidence>
<evidence type="ECO:0000256" key="5">
    <source>
        <dbReference type="ARBA" id="ARBA00023002"/>
    </source>
</evidence>
<keyword evidence="9" id="KW-1185">Reference proteome</keyword>
<dbReference type="Gene3D" id="3.30.465.10">
    <property type="match status" value="1"/>
</dbReference>
<dbReference type="PROSITE" id="PS51318">
    <property type="entry name" value="TAT"/>
    <property type="match status" value="1"/>
</dbReference>
<dbReference type="Pfam" id="PF01565">
    <property type="entry name" value="FAD_binding_4"/>
    <property type="match status" value="1"/>
</dbReference>
<accession>A0ABP5GN11</accession>
<sequence>MEDRTNEGLEALSRRGLLGRAGAVAVGSAALAGFGAASASAAAPAAGAAGAAGPNAAAGADAQHTAPGFPPVSIKPGDVRYDSLLRGDNFRYVGQPDEVRVVTSTQDVVRAVADAVRTGKRIAARSGGHCFENFTADPGVKILLDLSMMDAVGYDPVMRAFSVQAGARVGEVYEALFKGWGVTIPAGGCPDMGAGGHFVGGGYGPLSRRYGSVVDHLYAVEVVVAGADGAVRTVIATREPGDPHHDLWWAHTGGGGGNFGIVTRFWFRSPGAVGDDPAKLLPPVPGEMLFWLVEWPFDASMTEAEFSTIVRNFGVWHEQNSAPGAPGTGLYAVLNVGNQASGKFYLAVQADASLPNIGTLLQGLIDAVRAGTTVQPYVNQGAVFPWLHMTTWPGDGEGGDKVTRRYKIKAAYLKKSFDDAQLSAIYAGLTDPNGTAGSGILLIGYGGQVQAAAPTATALAQRSVVMKAVFETTWLSELEDAARLQWVREFYRGVYAATGGVPVPTDVNDGSYINYPDTDLADPAWNTSGVPWHELYYQGNYARLQQVKAKWDPHNVFRHGLSVELPA</sequence>
<evidence type="ECO:0000259" key="7">
    <source>
        <dbReference type="PROSITE" id="PS51387"/>
    </source>
</evidence>
<evidence type="ECO:0000256" key="1">
    <source>
        <dbReference type="ARBA" id="ARBA00001974"/>
    </source>
</evidence>
<keyword evidence="4" id="KW-0274">FAD</keyword>